<feature type="transmembrane region" description="Helical" evidence="1">
    <location>
        <begin position="209"/>
        <end position="228"/>
    </location>
</feature>
<proteinExistence type="predicted"/>
<sequence>MGDAFGWWGRRLLQVCVVVNNVGVMIVYMIIIEILSVKKSSSVKPVVHQEAKEKFVLQLTAGDVLSGTSSGGEHHYGVLEGWFGTHWWNGRFFVLLVTTLGVFTPLACFKRVDSLSYTSAISVALAVVFVVITAGIAIVKLIHGQIPMPKLFPAVPDLASVWELFTAVPVLVTAYVCHYNANVQKAVLLLVIFISANFIPSIWDAFQFTGATAAVCIAFIFPAAITLRDPHSIAKKWDKILAIFMIVLAVTSNVVAVYSDAYSIFHKKSASSNA</sequence>
<dbReference type="GO" id="GO:0015179">
    <property type="term" value="F:L-amino acid transmembrane transporter activity"/>
    <property type="evidence" value="ECO:0007669"/>
    <property type="project" value="TreeGrafter"/>
</dbReference>
<feature type="transmembrane region" description="Helical" evidence="1">
    <location>
        <begin position="92"/>
        <end position="109"/>
    </location>
</feature>
<keyword evidence="3" id="KW-1185">Reference proteome</keyword>
<reference evidence="2 3" key="1">
    <citation type="submission" date="2017-09" db="EMBL/GenBank/DDBJ databases">
        <authorList>
            <consortium name="International Durum Wheat Genome Sequencing Consortium (IDWGSC)"/>
            <person name="Milanesi L."/>
        </authorList>
    </citation>
    <scope>NUCLEOTIDE SEQUENCE [LARGE SCALE GENOMIC DNA]</scope>
    <source>
        <strain evidence="3">cv. Svevo</strain>
    </source>
</reference>
<evidence type="ECO:0000313" key="2">
    <source>
        <dbReference type="EMBL" id="VAI72970.1"/>
    </source>
</evidence>
<keyword evidence="1" id="KW-0472">Membrane</keyword>
<name>A0A9R0Z802_TRITD</name>
<dbReference type="AlphaFoldDB" id="A0A9R0Z802"/>
<dbReference type="GO" id="GO:0016020">
    <property type="term" value="C:membrane"/>
    <property type="evidence" value="ECO:0007669"/>
    <property type="project" value="TreeGrafter"/>
</dbReference>
<organism evidence="2 3">
    <name type="scientific">Triticum turgidum subsp. durum</name>
    <name type="common">Durum wheat</name>
    <name type="synonym">Triticum durum</name>
    <dbReference type="NCBI Taxonomy" id="4567"/>
    <lineage>
        <taxon>Eukaryota</taxon>
        <taxon>Viridiplantae</taxon>
        <taxon>Streptophyta</taxon>
        <taxon>Embryophyta</taxon>
        <taxon>Tracheophyta</taxon>
        <taxon>Spermatophyta</taxon>
        <taxon>Magnoliopsida</taxon>
        <taxon>Liliopsida</taxon>
        <taxon>Poales</taxon>
        <taxon>Poaceae</taxon>
        <taxon>BOP clade</taxon>
        <taxon>Pooideae</taxon>
        <taxon>Triticodae</taxon>
        <taxon>Triticeae</taxon>
        <taxon>Triticinae</taxon>
        <taxon>Triticum</taxon>
    </lineage>
</organism>
<dbReference type="Proteomes" id="UP000324705">
    <property type="component" value="Chromosome 7A"/>
</dbReference>
<evidence type="ECO:0000256" key="1">
    <source>
        <dbReference type="SAM" id="Phobius"/>
    </source>
</evidence>
<dbReference type="PANTHER" id="PTHR22950">
    <property type="entry name" value="AMINO ACID TRANSPORTER"/>
    <property type="match status" value="1"/>
</dbReference>
<evidence type="ECO:0008006" key="4">
    <source>
        <dbReference type="Google" id="ProtNLM"/>
    </source>
</evidence>
<keyword evidence="1" id="KW-1133">Transmembrane helix</keyword>
<dbReference type="PANTHER" id="PTHR22950:SF643">
    <property type="entry name" value="AMINO ACID TRANSPORTER AVT6A"/>
    <property type="match status" value="1"/>
</dbReference>
<evidence type="ECO:0000313" key="3">
    <source>
        <dbReference type="Proteomes" id="UP000324705"/>
    </source>
</evidence>
<gene>
    <name evidence="2" type="ORF">TRITD_7Av1G074180</name>
</gene>
<dbReference type="Gramene" id="TRITD7Av1G074180.6">
    <property type="protein sequence ID" value="TRITD7Av1G074180.6"/>
    <property type="gene ID" value="TRITD7Av1G074180"/>
</dbReference>
<dbReference type="EMBL" id="LT934123">
    <property type="protein sequence ID" value="VAI72970.1"/>
    <property type="molecule type" value="Genomic_DNA"/>
</dbReference>
<feature type="transmembrane region" description="Helical" evidence="1">
    <location>
        <begin position="121"/>
        <end position="139"/>
    </location>
</feature>
<keyword evidence="1" id="KW-0812">Transmembrane</keyword>
<feature type="transmembrane region" description="Helical" evidence="1">
    <location>
        <begin position="159"/>
        <end position="179"/>
    </location>
</feature>
<accession>A0A9R0Z802</accession>
<feature type="transmembrane region" description="Helical" evidence="1">
    <location>
        <begin position="12"/>
        <end position="35"/>
    </location>
</feature>
<feature type="transmembrane region" description="Helical" evidence="1">
    <location>
        <begin position="240"/>
        <end position="259"/>
    </location>
</feature>
<protein>
    <recommendedName>
        <fullName evidence="4">Amino acid transporter transmembrane domain-containing protein</fullName>
    </recommendedName>
</protein>
<feature type="transmembrane region" description="Helical" evidence="1">
    <location>
        <begin position="186"/>
        <end position="203"/>
    </location>
</feature>